<sequence>MVYQNGTVVGYTEPNGSQGIGIVEGFFSGMYLIKVTDGDEYDDERIIEAEENEVEQLHLYMGWD</sequence>
<accession>A0A7C8TZ90</accession>
<protein>
    <submittedName>
        <fullName evidence="2">Uncharacterized protein</fullName>
    </submittedName>
</protein>
<proteinExistence type="predicted"/>
<name>A0A7C8TZ90_ORBOL</name>
<evidence type="ECO:0000313" key="2">
    <source>
        <dbReference type="EMBL" id="TGJ69779.1"/>
    </source>
</evidence>
<comment type="caution">
    <text evidence="2">The sequence shown here is derived from an EMBL/GenBank/DDBJ whole genome shotgun (WGS) entry which is preliminary data.</text>
</comment>
<dbReference type="Proteomes" id="UP000475325">
    <property type="component" value="Unassembled WGS sequence"/>
</dbReference>
<dbReference type="EMBL" id="SOZJ01000003">
    <property type="protein sequence ID" value="TGJ69779.1"/>
    <property type="molecule type" value="Genomic_DNA"/>
</dbReference>
<evidence type="ECO:0000313" key="3">
    <source>
        <dbReference type="Proteomes" id="UP000297595"/>
    </source>
</evidence>
<organism evidence="2 3">
    <name type="scientific">Orbilia oligospora</name>
    <name type="common">Nematode-trapping fungus</name>
    <name type="synonym">Arthrobotrys oligospora</name>
    <dbReference type="NCBI Taxonomy" id="2813651"/>
    <lineage>
        <taxon>Eukaryota</taxon>
        <taxon>Fungi</taxon>
        <taxon>Dikarya</taxon>
        <taxon>Ascomycota</taxon>
        <taxon>Pezizomycotina</taxon>
        <taxon>Orbiliomycetes</taxon>
        <taxon>Orbiliales</taxon>
        <taxon>Orbiliaceae</taxon>
        <taxon>Orbilia</taxon>
    </lineage>
</organism>
<dbReference type="Proteomes" id="UP000297595">
    <property type="component" value="Unassembled WGS sequence"/>
</dbReference>
<dbReference type="EMBL" id="WIQW01000002">
    <property type="protein sequence ID" value="KAF3112790.1"/>
    <property type="molecule type" value="Genomic_DNA"/>
</dbReference>
<gene>
    <name evidence="2" type="ORF">EYR41_005797</name>
    <name evidence="1" type="ORF">TWF102_004186</name>
</gene>
<reference evidence="1 4" key="2">
    <citation type="submission" date="2019-06" db="EMBL/GenBank/DDBJ databases">
        <authorList>
            <person name="Palmer J.M."/>
        </authorList>
    </citation>
    <scope>NUCLEOTIDE SEQUENCE [LARGE SCALE GENOMIC DNA]</scope>
    <source>
        <strain evidence="1 4">TWF102</strain>
    </source>
</reference>
<evidence type="ECO:0000313" key="4">
    <source>
        <dbReference type="Proteomes" id="UP000475325"/>
    </source>
</evidence>
<reference evidence="2 3" key="1">
    <citation type="submission" date="2019-03" db="EMBL/GenBank/DDBJ databases">
        <title>Nematode-trapping fungi genome.</title>
        <authorList>
            <person name="Vidal-Diez De Ulzurrun G."/>
        </authorList>
    </citation>
    <scope>NUCLEOTIDE SEQUENCE [LARGE SCALE GENOMIC DNA]</scope>
    <source>
        <strain evidence="2 3">TWF154</strain>
    </source>
</reference>
<evidence type="ECO:0000313" key="1">
    <source>
        <dbReference type="EMBL" id="KAF3112790.1"/>
    </source>
</evidence>
<dbReference type="AlphaFoldDB" id="A0A7C8TZ90"/>